<proteinExistence type="predicted"/>
<sequence length="82" mass="9525">MGYLDNLAFDSRLQYLARRFGIESPLEVSSIEWKGHSFYHVSGVDQNGQRVLIEVFRIGALRKLEPVLVFEYPPPIRDLYPN</sequence>
<organism evidence="1">
    <name type="scientific">Cupriavidus pinatubonensis (strain JMP 134 / LMG 1197)</name>
    <name type="common">Cupriavidus necator (strain JMP 134)</name>
    <dbReference type="NCBI Taxonomy" id="264198"/>
    <lineage>
        <taxon>Bacteria</taxon>
        <taxon>Pseudomonadati</taxon>
        <taxon>Pseudomonadota</taxon>
        <taxon>Betaproteobacteria</taxon>
        <taxon>Burkholderiales</taxon>
        <taxon>Burkholderiaceae</taxon>
        <taxon>Cupriavidus</taxon>
    </lineage>
</organism>
<keyword evidence="1" id="KW-0614">Plasmid</keyword>
<gene>
    <name evidence="1" type="ordered locus">Reut_C6024</name>
</gene>
<evidence type="ECO:0008006" key="2">
    <source>
        <dbReference type="Google" id="ProtNLM"/>
    </source>
</evidence>
<protein>
    <recommendedName>
        <fullName evidence="2">Aminoglycoside phosphotransferase domain-containing protein</fullName>
    </recommendedName>
</protein>
<dbReference type="OrthoDB" id="8971214at2"/>
<accession>Q46NB7</accession>
<geneLocation type="plasmid" evidence="1">
    <name>megaplasmid</name>
</geneLocation>
<evidence type="ECO:0000313" key="1">
    <source>
        <dbReference type="EMBL" id="AAZ65354.1"/>
    </source>
</evidence>
<dbReference type="EMBL" id="CP000092">
    <property type="protein sequence ID" value="AAZ65354.1"/>
    <property type="molecule type" value="Genomic_DNA"/>
</dbReference>
<dbReference type="AlphaFoldDB" id="Q46NB7"/>
<dbReference type="KEGG" id="reu:Reut_C6024"/>
<name>Q46NB7_CUPPJ</name>
<dbReference type="HOGENOM" id="CLU_2552560_0_0_4"/>
<reference evidence="1" key="1">
    <citation type="submission" date="2005-08" db="EMBL/GenBank/DDBJ databases">
        <title>Complete sequence of a megaplasmid of Ralstonia eutropha JMP134.</title>
        <authorList>
            <person name="Copeland A."/>
            <person name="Lucas S."/>
            <person name="Lapidus A."/>
            <person name="Barry K."/>
            <person name="Detter J.C."/>
            <person name="Glavina T."/>
            <person name="Hammon N."/>
            <person name="Israni S."/>
            <person name="Pitluck S."/>
            <person name="Goltsman E."/>
            <person name="Martinez M."/>
            <person name="Vergez L."/>
            <person name="Larimer F."/>
            <person name="Land M."/>
            <person name="Lykidis A."/>
            <person name="Richardson P."/>
        </authorList>
    </citation>
    <scope>NUCLEOTIDE SEQUENCE [LARGE SCALE GENOMIC DNA]</scope>
    <source>
        <strain evidence="1">JMP134</strain>
        <plasmid evidence="1">megaplasmid</plasmid>
    </source>
</reference>